<feature type="coiled-coil region" evidence="1">
    <location>
        <begin position="66"/>
        <end position="93"/>
    </location>
</feature>
<keyword evidence="1" id="KW-0175">Coiled coil</keyword>
<protein>
    <submittedName>
        <fullName evidence="3">Uncharacterized protein</fullName>
    </submittedName>
</protein>
<name>A0A8K1CAQ4_PYTOL</name>
<keyword evidence="4" id="KW-1185">Reference proteome</keyword>
<sequence length="408" mass="46426">MVGPDDDSALVDVVLGLLDDWSDAEGDADASSESDRRCSHVATAESGDSTGKSRRKRRRTSHSSSLARWKEEIQRLRGEAEALESTLGGLRARIRNNTVESGIRRQEQELWRAIALRQRRARERVEGETRKLRARIQAHFEAARDFTAALGQGTREKSSTVDLSMLLKSGTSDEEMVKRLERLYQHTDVAFTAEKFHNGTLSFREDQVRFDRNTTVIDAQDAWIVPFPLREIDEVLWETAREKSIWEDFDYYMEQTVSKDTIVAAYTCVTVTDSMVLGGFRGKVVLKRFCCPDQPSVIVTALYSESLGSTTRQAMVYEVSWIRAKEVTSEYNQSFTQVQVSRQTQIQYKGLETCENPGEVSRAVTEQVRQEINLENEMRQELVENFLLRRQAEPAHSSHNATVARASN</sequence>
<organism evidence="3 4">
    <name type="scientific">Pythium oligandrum</name>
    <name type="common">Mycoparasitic fungus</name>
    <dbReference type="NCBI Taxonomy" id="41045"/>
    <lineage>
        <taxon>Eukaryota</taxon>
        <taxon>Sar</taxon>
        <taxon>Stramenopiles</taxon>
        <taxon>Oomycota</taxon>
        <taxon>Peronosporomycetes</taxon>
        <taxon>Pythiales</taxon>
        <taxon>Pythiaceae</taxon>
        <taxon>Pythium</taxon>
    </lineage>
</organism>
<dbReference type="AlphaFoldDB" id="A0A8K1CAQ4"/>
<reference evidence="3" key="1">
    <citation type="submission" date="2019-03" db="EMBL/GenBank/DDBJ databases">
        <title>Long read genome sequence of the mycoparasitic Pythium oligandrum ATCC 38472 isolated from sugarbeet rhizosphere.</title>
        <authorList>
            <person name="Gaulin E."/>
        </authorList>
    </citation>
    <scope>NUCLEOTIDE SEQUENCE</scope>
    <source>
        <strain evidence="3">ATCC 38472_TT</strain>
    </source>
</reference>
<accession>A0A8K1CAQ4</accession>
<comment type="caution">
    <text evidence="3">The sequence shown here is derived from an EMBL/GenBank/DDBJ whole genome shotgun (WGS) entry which is preliminary data.</text>
</comment>
<evidence type="ECO:0000313" key="4">
    <source>
        <dbReference type="Proteomes" id="UP000794436"/>
    </source>
</evidence>
<dbReference type="EMBL" id="SPLM01000109">
    <property type="protein sequence ID" value="TMW59874.1"/>
    <property type="molecule type" value="Genomic_DNA"/>
</dbReference>
<evidence type="ECO:0000313" key="3">
    <source>
        <dbReference type="EMBL" id="TMW59874.1"/>
    </source>
</evidence>
<proteinExistence type="predicted"/>
<feature type="compositionally biased region" description="Basic residues" evidence="2">
    <location>
        <begin position="52"/>
        <end position="61"/>
    </location>
</feature>
<evidence type="ECO:0000256" key="1">
    <source>
        <dbReference type="SAM" id="Coils"/>
    </source>
</evidence>
<feature type="region of interest" description="Disordered" evidence="2">
    <location>
        <begin position="24"/>
        <end position="66"/>
    </location>
</feature>
<dbReference type="Proteomes" id="UP000794436">
    <property type="component" value="Unassembled WGS sequence"/>
</dbReference>
<gene>
    <name evidence="3" type="ORF">Poli38472_004943</name>
</gene>
<evidence type="ECO:0000256" key="2">
    <source>
        <dbReference type="SAM" id="MobiDB-lite"/>
    </source>
</evidence>